<comment type="caution">
    <text evidence="2">The sequence shown here is derived from an EMBL/GenBank/DDBJ whole genome shotgun (WGS) entry which is preliminary data.</text>
</comment>
<evidence type="ECO:0000313" key="3">
    <source>
        <dbReference type="Proteomes" id="UP000028868"/>
    </source>
</evidence>
<dbReference type="Proteomes" id="UP000028868">
    <property type="component" value="Unassembled WGS sequence"/>
</dbReference>
<dbReference type="RefSeq" id="WP_035510649.1">
    <property type="nucleotide sequence ID" value="NZ_CCDH010000002.1"/>
</dbReference>
<keyword evidence="1" id="KW-0812">Transmembrane</keyword>
<evidence type="ECO:0000313" key="2">
    <source>
        <dbReference type="EMBL" id="CDQ25273.1"/>
    </source>
</evidence>
<feature type="transmembrane region" description="Helical" evidence="1">
    <location>
        <begin position="54"/>
        <end position="71"/>
    </location>
</feature>
<keyword evidence="1" id="KW-0472">Membrane</keyword>
<name>A0A024P8X6_9BACI</name>
<dbReference type="EMBL" id="CCDI010000004">
    <property type="protein sequence ID" value="CDQ25273.1"/>
    <property type="molecule type" value="Genomic_DNA"/>
</dbReference>
<accession>A0A024P8X6</accession>
<proteinExistence type="predicted"/>
<dbReference type="AlphaFoldDB" id="A0A024P8X6"/>
<evidence type="ECO:0000256" key="1">
    <source>
        <dbReference type="SAM" id="Phobius"/>
    </source>
</evidence>
<protein>
    <submittedName>
        <fullName evidence="2">Uncharacterized protein</fullName>
    </submittedName>
</protein>
<organism evidence="2 3">
    <name type="scientific">Halobacillus karajensis</name>
    <dbReference type="NCBI Taxonomy" id="195088"/>
    <lineage>
        <taxon>Bacteria</taxon>
        <taxon>Bacillati</taxon>
        <taxon>Bacillota</taxon>
        <taxon>Bacilli</taxon>
        <taxon>Bacillales</taxon>
        <taxon>Bacillaceae</taxon>
        <taxon>Halobacillus</taxon>
    </lineage>
</organism>
<sequence length="75" mass="8544">MKKYLIFIGSFILLYFVYQMASGILLTMNDTTDFSSSGGFSAQELSFGNRTFDLLVIVLIANLTYFLTIIIRTKR</sequence>
<reference evidence="3" key="1">
    <citation type="submission" date="2014-03" db="EMBL/GenBank/DDBJ databases">
        <authorList>
            <person name="Urmite Genomes U."/>
        </authorList>
    </citation>
    <scope>NUCLEOTIDE SEQUENCE [LARGE SCALE GENOMIC DNA]</scope>
    <source>
        <strain evidence="3">HD-03</strain>
    </source>
</reference>
<keyword evidence="1" id="KW-1133">Transmembrane helix</keyword>
<feature type="transmembrane region" description="Helical" evidence="1">
    <location>
        <begin position="5"/>
        <end position="26"/>
    </location>
</feature>
<keyword evidence="3" id="KW-1185">Reference proteome</keyword>
<gene>
    <name evidence="2" type="ORF">BN983_03588</name>
</gene>
<reference evidence="2 3" key="2">
    <citation type="submission" date="2014-05" db="EMBL/GenBank/DDBJ databases">
        <title>Draft genome sequence of Halobacillus karajensis HK-03.</title>
        <authorList>
            <person name="Khelaifia S."/>
            <person name="Croce O."/>
            <person name="Lagier J.C."/>
            <person name="Raoult D."/>
        </authorList>
    </citation>
    <scope>NUCLEOTIDE SEQUENCE [LARGE SCALE GENOMIC DNA]</scope>
    <source>
        <strain evidence="2 3">HD-03</strain>
    </source>
</reference>